<dbReference type="Proteomes" id="UP000492821">
    <property type="component" value="Unassembled WGS sequence"/>
</dbReference>
<name>A0A7E4V061_PANRE</name>
<evidence type="ECO:0000313" key="1">
    <source>
        <dbReference type="Proteomes" id="UP000492821"/>
    </source>
</evidence>
<organism evidence="1 2">
    <name type="scientific">Panagrellus redivivus</name>
    <name type="common">Microworm</name>
    <dbReference type="NCBI Taxonomy" id="6233"/>
    <lineage>
        <taxon>Eukaryota</taxon>
        <taxon>Metazoa</taxon>
        <taxon>Ecdysozoa</taxon>
        <taxon>Nematoda</taxon>
        <taxon>Chromadorea</taxon>
        <taxon>Rhabditida</taxon>
        <taxon>Tylenchina</taxon>
        <taxon>Panagrolaimomorpha</taxon>
        <taxon>Panagrolaimoidea</taxon>
        <taxon>Panagrolaimidae</taxon>
        <taxon>Panagrellus</taxon>
    </lineage>
</organism>
<proteinExistence type="predicted"/>
<dbReference type="AlphaFoldDB" id="A0A7E4V061"/>
<protein>
    <submittedName>
        <fullName evidence="2">F-box/FBD/LRR-repeat protein</fullName>
    </submittedName>
</protein>
<reference evidence="1" key="1">
    <citation type="journal article" date="2013" name="Genetics">
        <title>The draft genome and transcriptome of Panagrellus redivivus are shaped by the harsh demands of a free-living lifestyle.</title>
        <authorList>
            <person name="Srinivasan J."/>
            <person name="Dillman A.R."/>
            <person name="Macchietto M.G."/>
            <person name="Heikkinen L."/>
            <person name="Lakso M."/>
            <person name="Fracchia K.M."/>
            <person name="Antoshechkin I."/>
            <person name="Mortazavi A."/>
            <person name="Wong G."/>
            <person name="Sternberg P.W."/>
        </authorList>
    </citation>
    <scope>NUCLEOTIDE SEQUENCE [LARGE SCALE GENOMIC DNA]</scope>
    <source>
        <strain evidence="1">MT8872</strain>
    </source>
</reference>
<evidence type="ECO:0000313" key="2">
    <source>
        <dbReference type="WBParaSite" id="Pan_g1494.t1"/>
    </source>
</evidence>
<dbReference type="WBParaSite" id="Pan_g1494.t1">
    <property type="protein sequence ID" value="Pan_g1494.t1"/>
    <property type="gene ID" value="Pan_g1494"/>
</dbReference>
<sequence>MPYPIHTLPYPFKKRLRQLLTPVELHELQKATGPLETNHFLMPIQKNRKCECLIFRKMVDNKILLDTIPTFEKRNFSDVVEAPYLSLKNFDEKAISIHFFNFVQFQKVRILELHLDITTVPFVIAMAQKRMQLTHLNIYFATEASESQLRLPVFFKAFPAVLHFSFMLYAYKGWVKDILDCKMFGLEQLTIMSTNFDKLFSFCPEEVYQLVKSQHYKFKLELLHLTEKDFSVEIHRTLPLFKPYFKNVCATSDYDVLLRVLPSFQNGTPSAPSMNLSFEQYFKLRPSIQCGISQMFFKLTKHELLK</sequence>
<keyword evidence="1" id="KW-1185">Reference proteome</keyword>
<accession>A0A7E4V061</accession>
<reference evidence="2" key="2">
    <citation type="submission" date="2020-10" db="UniProtKB">
        <authorList>
            <consortium name="WormBaseParasite"/>
        </authorList>
    </citation>
    <scope>IDENTIFICATION</scope>
</reference>